<dbReference type="EMBL" id="BGPR01016215">
    <property type="protein sequence ID" value="GBN72226.1"/>
    <property type="molecule type" value="Genomic_DNA"/>
</dbReference>
<evidence type="ECO:0000313" key="2">
    <source>
        <dbReference type="EMBL" id="GBN72235.1"/>
    </source>
</evidence>
<dbReference type="EMBL" id="BGPR01016217">
    <property type="protein sequence ID" value="GBN72246.1"/>
    <property type="molecule type" value="Genomic_DNA"/>
</dbReference>
<dbReference type="EMBL" id="BGPR01016219">
    <property type="protein sequence ID" value="GBN72257.1"/>
    <property type="molecule type" value="Genomic_DNA"/>
</dbReference>
<reference evidence="3 5" key="1">
    <citation type="journal article" date="2019" name="Sci. Rep.">
        <title>Orb-weaving spider Araneus ventricosus genome elucidates the spidroin gene catalogue.</title>
        <authorList>
            <person name="Kono N."/>
            <person name="Nakamura H."/>
            <person name="Ohtoshi R."/>
            <person name="Moran D.A.P."/>
            <person name="Shinohara A."/>
            <person name="Yoshida Y."/>
            <person name="Fujiwara M."/>
            <person name="Mori M."/>
            <person name="Tomita M."/>
            <person name="Arakawa K."/>
        </authorList>
    </citation>
    <scope>NUCLEOTIDE SEQUENCE [LARGE SCALE GENOMIC DNA]</scope>
</reference>
<evidence type="ECO:0000313" key="4">
    <source>
        <dbReference type="EMBL" id="GBN72257.1"/>
    </source>
</evidence>
<evidence type="ECO:0000313" key="3">
    <source>
        <dbReference type="EMBL" id="GBN72246.1"/>
    </source>
</evidence>
<dbReference type="Proteomes" id="UP000499080">
    <property type="component" value="Unassembled WGS sequence"/>
</dbReference>
<dbReference type="EMBL" id="BGPR01016216">
    <property type="protein sequence ID" value="GBN72235.1"/>
    <property type="molecule type" value="Genomic_DNA"/>
</dbReference>
<comment type="caution">
    <text evidence="3">The sequence shown here is derived from an EMBL/GenBank/DDBJ whole genome shotgun (WGS) entry which is preliminary data.</text>
</comment>
<accession>A0A4Y2R9X4</accession>
<organism evidence="3 5">
    <name type="scientific">Araneus ventricosus</name>
    <name type="common">Orbweaver spider</name>
    <name type="synonym">Epeira ventricosa</name>
    <dbReference type="NCBI Taxonomy" id="182803"/>
    <lineage>
        <taxon>Eukaryota</taxon>
        <taxon>Metazoa</taxon>
        <taxon>Ecdysozoa</taxon>
        <taxon>Arthropoda</taxon>
        <taxon>Chelicerata</taxon>
        <taxon>Arachnida</taxon>
        <taxon>Araneae</taxon>
        <taxon>Araneomorphae</taxon>
        <taxon>Entelegynae</taxon>
        <taxon>Araneoidea</taxon>
        <taxon>Araneidae</taxon>
        <taxon>Araneus</taxon>
    </lineage>
</organism>
<sequence>MALDYKLHTISENVVPATVMTGIARGESFFNSTHSDNTVEFTIPVQKTHYHARPFHVGYYIRDPHRHQHAEEIRDHAGDFAGRYCYLDARGIGRQVIAARVVSEGLLARGVSPVSTYGDPVHGYDYGVNGYGLGYNRYGLGYGYSGLGYG</sequence>
<name>A0A4Y2R9X4_ARAVE</name>
<evidence type="ECO:0000313" key="1">
    <source>
        <dbReference type="EMBL" id="GBN72226.1"/>
    </source>
</evidence>
<evidence type="ECO:0000313" key="5">
    <source>
        <dbReference type="Proteomes" id="UP000499080"/>
    </source>
</evidence>
<protein>
    <submittedName>
        <fullName evidence="3">Uncharacterized protein</fullName>
    </submittedName>
</protein>
<dbReference type="AlphaFoldDB" id="A0A4Y2R9X4"/>
<gene>
    <name evidence="3" type="ORF">AVEN_110539_1</name>
    <name evidence="4" type="ORF">AVEN_152520_1</name>
    <name evidence="1" type="ORF">AVEN_205724_1</name>
    <name evidence="2" type="ORF">AVEN_58009_1</name>
</gene>
<keyword evidence="5" id="KW-1185">Reference proteome</keyword>
<proteinExistence type="predicted"/>